<keyword evidence="4" id="KW-1185">Reference proteome</keyword>
<accession>A0A067JTI3</accession>
<reference evidence="3 4" key="1">
    <citation type="journal article" date="2014" name="PLoS ONE">
        <title>Global Analysis of Gene Expression Profiles in Physic Nut (Jatropha curcas L.) Seedlings Exposed to Salt Stress.</title>
        <authorList>
            <person name="Zhang L."/>
            <person name="Zhang C."/>
            <person name="Wu P."/>
            <person name="Chen Y."/>
            <person name="Li M."/>
            <person name="Jiang H."/>
            <person name="Wu G."/>
        </authorList>
    </citation>
    <scope>NUCLEOTIDE SEQUENCE [LARGE SCALE GENOMIC DNA]</scope>
    <source>
        <strain evidence="4">cv. GZQX0401</strain>
        <tissue evidence="3">Young leaves</tissue>
    </source>
</reference>
<dbReference type="InterPro" id="IPR023213">
    <property type="entry name" value="CAT-like_dom_sf"/>
</dbReference>
<proteinExistence type="predicted"/>
<name>A0A067JTI3_JATCU</name>
<dbReference type="EMBL" id="KK914862">
    <property type="protein sequence ID" value="KDP27251.1"/>
    <property type="molecule type" value="Genomic_DNA"/>
</dbReference>
<dbReference type="Proteomes" id="UP000027138">
    <property type="component" value="Unassembled WGS sequence"/>
</dbReference>
<evidence type="ECO:0000256" key="2">
    <source>
        <dbReference type="ARBA" id="ARBA00023315"/>
    </source>
</evidence>
<dbReference type="KEGG" id="jcu:105644167"/>
<dbReference type="InterPro" id="IPR051504">
    <property type="entry name" value="Plant_metabolite_acyltrans"/>
</dbReference>
<dbReference type="AlphaFoldDB" id="A0A067JTI3"/>
<protein>
    <submittedName>
        <fullName evidence="3">Uncharacterized protein</fullName>
    </submittedName>
</protein>
<dbReference type="SUPFAM" id="SSF52777">
    <property type="entry name" value="CoA-dependent acyltransferases"/>
    <property type="match status" value="1"/>
</dbReference>
<dbReference type="OrthoDB" id="1862401at2759"/>
<evidence type="ECO:0000313" key="4">
    <source>
        <dbReference type="Proteomes" id="UP000027138"/>
    </source>
</evidence>
<evidence type="ECO:0000256" key="1">
    <source>
        <dbReference type="ARBA" id="ARBA00022679"/>
    </source>
</evidence>
<evidence type="ECO:0000313" key="3">
    <source>
        <dbReference type="EMBL" id="KDP27251.1"/>
    </source>
</evidence>
<dbReference type="GO" id="GO:0016747">
    <property type="term" value="F:acyltransferase activity, transferring groups other than amino-acyl groups"/>
    <property type="evidence" value="ECO:0007669"/>
    <property type="project" value="UniProtKB-ARBA"/>
</dbReference>
<sequence length="469" mass="52128">MAKVNPVKILEVCRVTPSSDSSKHAIESSLSLTHFEFFWLRFYPVEQIYFYELTDSTSSFFSSVILPKLKSSLSLALLHFLPVAGNITWPSNATKPVVLYTPNDGVSVTVAESNADFSYLSGNHMNEAIDSHQYVPELAISDSKAAILALQITLFPNQGFSIGVASHHGFLDGKSIVMFIRAWAHICKQIETEKIPTLSPELTPCFDRTDFQDPEGLDMVYLNNWLEAKLPGFNDTPKSLKLLPADNSLSNLARATFDLSPEDIKKLRQKLLSQLDDPNQTKTMHLSTFVLSYAYTLVCIAKARMFEGKRKIIIAFAADWRDRLDPPLPKNYIGCCVTTNPIFTEAETLIDENGFSFVAMKLSDMIKGLEKGILAGEKEKLGLVLKSIEVGHEDVIAVSASPKFEVYETDFGWGRPKKVDFTSIDWNGGISLLKSKGSNGGVEVGIVLEKREMEIFNSLFVNGLIDMSN</sequence>
<dbReference type="PANTHER" id="PTHR31625">
    <property type="match status" value="1"/>
</dbReference>
<dbReference type="Pfam" id="PF02458">
    <property type="entry name" value="Transferase"/>
    <property type="match status" value="1"/>
</dbReference>
<keyword evidence="1" id="KW-0808">Transferase</keyword>
<gene>
    <name evidence="3" type="ORF">JCGZ_19950</name>
</gene>
<dbReference type="Gene3D" id="3.30.559.10">
    <property type="entry name" value="Chloramphenicol acetyltransferase-like domain"/>
    <property type="match status" value="2"/>
</dbReference>
<keyword evidence="2" id="KW-0012">Acyltransferase</keyword>
<organism evidence="3 4">
    <name type="scientific">Jatropha curcas</name>
    <name type="common">Barbados nut</name>
    <dbReference type="NCBI Taxonomy" id="180498"/>
    <lineage>
        <taxon>Eukaryota</taxon>
        <taxon>Viridiplantae</taxon>
        <taxon>Streptophyta</taxon>
        <taxon>Embryophyta</taxon>
        <taxon>Tracheophyta</taxon>
        <taxon>Spermatophyta</taxon>
        <taxon>Magnoliopsida</taxon>
        <taxon>eudicotyledons</taxon>
        <taxon>Gunneridae</taxon>
        <taxon>Pentapetalae</taxon>
        <taxon>rosids</taxon>
        <taxon>fabids</taxon>
        <taxon>Malpighiales</taxon>
        <taxon>Euphorbiaceae</taxon>
        <taxon>Crotonoideae</taxon>
        <taxon>Jatropheae</taxon>
        <taxon>Jatropha</taxon>
    </lineage>
</organism>